<gene>
    <name evidence="1" type="ORF">E0D97_10430</name>
</gene>
<organism evidence="1 2">
    <name type="scientific">Oricola cellulosilytica</name>
    <dbReference type="NCBI Taxonomy" id="1429082"/>
    <lineage>
        <taxon>Bacteria</taxon>
        <taxon>Pseudomonadati</taxon>
        <taxon>Pseudomonadota</taxon>
        <taxon>Alphaproteobacteria</taxon>
        <taxon>Hyphomicrobiales</taxon>
        <taxon>Ahrensiaceae</taxon>
        <taxon>Oricola</taxon>
    </lineage>
</organism>
<dbReference type="Gene3D" id="3.40.50.12500">
    <property type="match status" value="1"/>
</dbReference>
<dbReference type="AlphaFoldDB" id="A0A4R0PBP6"/>
<dbReference type="OrthoDB" id="9816064at2"/>
<dbReference type="Pfam" id="PF17645">
    <property type="entry name" value="Amdase"/>
    <property type="match status" value="1"/>
</dbReference>
<dbReference type="PIRSF" id="PIRSF015736">
    <property type="entry name" value="MI"/>
    <property type="match status" value="1"/>
</dbReference>
<reference evidence="1 2" key="1">
    <citation type="journal article" date="2015" name="Antonie Van Leeuwenhoek">
        <title>Oricola cellulosilytica gen. nov., sp. nov., a cellulose-degrading bacterium of the family Phyllobacteriaceae isolated from surface seashore water, and emended descriptions of Mesorhizobium loti and Phyllobacterium myrsinacearum.</title>
        <authorList>
            <person name="Hameed A."/>
            <person name="Shahina M."/>
            <person name="Lai W.A."/>
            <person name="Lin S.Y."/>
            <person name="Young L.S."/>
            <person name="Liu Y.C."/>
            <person name="Hsu Y.H."/>
            <person name="Young C.C."/>
        </authorList>
    </citation>
    <scope>NUCLEOTIDE SEQUENCE [LARGE SCALE GENOMIC DNA]</scope>
    <source>
        <strain evidence="1 2">KCTC 52183</strain>
    </source>
</reference>
<evidence type="ECO:0000313" key="1">
    <source>
        <dbReference type="EMBL" id="TCD14466.1"/>
    </source>
</evidence>
<dbReference type="Proteomes" id="UP000291301">
    <property type="component" value="Unassembled WGS sequence"/>
</dbReference>
<comment type="caution">
    <text evidence="1">The sequence shown here is derived from an EMBL/GenBank/DDBJ whole genome shotgun (WGS) entry which is preliminary data.</text>
</comment>
<dbReference type="PANTHER" id="PTHR40267">
    <property type="entry name" value="BLR3294 PROTEIN"/>
    <property type="match status" value="1"/>
</dbReference>
<dbReference type="InterPro" id="IPR053714">
    <property type="entry name" value="Iso_Racemase_Enz_sf"/>
</dbReference>
<protein>
    <submittedName>
        <fullName evidence="1">Asp/Glu racemase</fullName>
    </submittedName>
</protein>
<dbReference type="PANTHER" id="PTHR40267:SF1">
    <property type="entry name" value="BLR3294 PROTEIN"/>
    <property type="match status" value="1"/>
</dbReference>
<name>A0A4R0PBP6_9HYPH</name>
<dbReference type="InterPro" id="IPR026286">
    <property type="entry name" value="MaiA/AMDase"/>
</dbReference>
<proteinExistence type="predicted"/>
<keyword evidence="2" id="KW-1185">Reference proteome</keyword>
<sequence length="247" mass="26378">MKLGYHLDREAAPNGVFGVVVLQSDETLERELSPLFAADGAALHHTRIPFADAVNPETLRQMRRDLPSAVALFPSETPFDVIAYGCTSGATMIGSAEVEAAIHSIKPDAKVTNPVAAVLAACEKLGARRLGFLTPYLPPVSRAMRELLEGHGLEVTAFGSFEQESDRAVARISRASVIDAIREIDARGQVDAVFASCTNLRTFGLISEAEAAIGKPLITSNQALAWHMFSLAGLALPSNGPGRLFRV</sequence>
<evidence type="ECO:0000313" key="2">
    <source>
        <dbReference type="Proteomes" id="UP000291301"/>
    </source>
</evidence>
<dbReference type="RefSeq" id="WP_131568518.1">
    <property type="nucleotide sequence ID" value="NZ_JAINFK010000002.1"/>
</dbReference>
<accession>A0A4R0PBP6</accession>
<dbReference type="EMBL" id="SJST01000003">
    <property type="protein sequence ID" value="TCD14466.1"/>
    <property type="molecule type" value="Genomic_DNA"/>
</dbReference>